<name>A0A195B0U6_9HYME</name>
<dbReference type="InterPro" id="IPR036034">
    <property type="entry name" value="PDZ_sf"/>
</dbReference>
<sequence>MSAREVTLYGGSPWGFRMHGGCDTHQPLRISRILTILRIQNETLRNFPTQRYNFLCNHCKSVSTLRVCRLYYKKLCYINSIS</sequence>
<proteinExistence type="predicted"/>
<dbReference type="Proteomes" id="UP000078540">
    <property type="component" value="Unassembled WGS sequence"/>
</dbReference>
<dbReference type="EMBL" id="KQ976692">
    <property type="protein sequence ID" value="KYM77824.1"/>
    <property type="molecule type" value="Genomic_DNA"/>
</dbReference>
<dbReference type="Gene3D" id="2.30.42.10">
    <property type="match status" value="1"/>
</dbReference>
<dbReference type="AlphaFoldDB" id="A0A195B0U6"/>
<evidence type="ECO:0000313" key="2">
    <source>
        <dbReference type="Proteomes" id="UP000078540"/>
    </source>
</evidence>
<gene>
    <name evidence="1" type="ORF">ALC53_11835</name>
</gene>
<accession>A0A195B0U6</accession>
<organism evidence="1 2">
    <name type="scientific">Atta colombica</name>
    <dbReference type="NCBI Taxonomy" id="520822"/>
    <lineage>
        <taxon>Eukaryota</taxon>
        <taxon>Metazoa</taxon>
        <taxon>Ecdysozoa</taxon>
        <taxon>Arthropoda</taxon>
        <taxon>Hexapoda</taxon>
        <taxon>Insecta</taxon>
        <taxon>Pterygota</taxon>
        <taxon>Neoptera</taxon>
        <taxon>Endopterygota</taxon>
        <taxon>Hymenoptera</taxon>
        <taxon>Apocrita</taxon>
        <taxon>Aculeata</taxon>
        <taxon>Formicoidea</taxon>
        <taxon>Formicidae</taxon>
        <taxon>Myrmicinae</taxon>
        <taxon>Atta</taxon>
    </lineage>
</organism>
<keyword evidence="2" id="KW-1185">Reference proteome</keyword>
<protein>
    <submittedName>
        <fullName evidence="1">Uncharacterized protein</fullName>
    </submittedName>
</protein>
<reference evidence="1 2" key="1">
    <citation type="submission" date="2015-09" db="EMBL/GenBank/DDBJ databases">
        <title>Atta colombica WGS genome.</title>
        <authorList>
            <person name="Nygaard S."/>
            <person name="Hu H."/>
            <person name="Boomsma J."/>
            <person name="Zhang G."/>
        </authorList>
    </citation>
    <scope>NUCLEOTIDE SEQUENCE [LARGE SCALE GENOMIC DNA]</scope>
    <source>
        <strain evidence="1">Treedump-2</strain>
        <tissue evidence="1">Whole body</tissue>
    </source>
</reference>
<evidence type="ECO:0000313" key="1">
    <source>
        <dbReference type="EMBL" id="KYM77824.1"/>
    </source>
</evidence>